<proteinExistence type="predicted"/>
<sequence>MLRPDRYHKAEAMLKSYPSYRPVFGATEFRRRNMHYLLPNEEGKAFLYTYIRKNACTSFKMLMMDRVGAKAPRSLEKIRKFRTPVGFRDWDQALLVYRDPVDRAISAFTNKFIDGSGNVDIFRSFEALTGKDAASATFRDYLSYTRNPFSKLDPHTWPQKAHLMDGEYSIVVEMKEISKVMKAELPSVAGYFRKPLNSSNTGAESTEDLSDVPANQIAKYSKSSFEALRPEFEDVYAVDMEMIAQIKKNTPEG</sequence>
<evidence type="ECO:0000313" key="2">
    <source>
        <dbReference type="Proteomes" id="UP000635142"/>
    </source>
</evidence>
<keyword evidence="2" id="KW-1185">Reference proteome</keyword>
<comment type="caution">
    <text evidence="1">The sequence shown here is derived from an EMBL/GenBank/DDBJ whole genome shotgun (WGS) entry which is preliminary data.</text>
</comment>
<name>A0A927DBH5_9RHOB</name>
<dbReference type="Pfam" id="PF03567">
    <property type="entry name" value="Sulfotransfer_2"/>
    <property type="match status" value="1"/>
</dbReference>
<dbReference type="EMBL" id="JACTAG010000005">
    <property type="protein sequence ID" value="MBD3666226.1"/>
    <property type="molecule type" value="Genomic_DNA"/>
</dbReference>
<accession>A0A927DBH5</accession>
<dbReference type="GO" id="GO:0008146">
    <property type="term" value="F:sulfotransferase activity"/>
    <property type="evidence" value="ECO:0007669"/>
    <property type="project" value="InterPro"/>
</dbReference>
<organism evidence="1 2">
    <name type="scientific">Sulfitobacter aestuariivivens</name>
    <dbReference type="NCBI Taxonomy" id="2766981"/>
    <lineage>
        <taxon>Bacteria</taxon>
        <taxon>Pseudomonadati</taxon>
        <taxon>Pseudomonadota</taxon>
        <taxon>Alphaproteobacteria</taxon>
        <taxon>Rhodobacterales</taxon>
        <taxon>Roseobacteraceae</taxon>
        <taxon>Sulfitobacter</taxon>
    </lineage>
</organism>
<dbReference type="RefSeq" id="WP_191077256.1">
    <property type="nucleotide sequence ID" value="NZ_JACTAG010000005.1"/>
</dbReference>
<dbReference type="GO" id="GO:0016020">
    <property type="term" value="C:membrane"/>
    <property type="evidence" value="ECO:0007669"/>
    <property type="project" value="InterPro"/>
</dbReference>
<reference evidence="1" key="1">
    <citation type="submission" date="2020-08" db="EMBL/GenBank/DDBJ databases">
        <title>Sulfitobacter aestuariivivens sp. nov., isolated from a tidal flat.</title>
        <authorList>
            <person name="Park S."/>
            <person name="Yoon J.-H."/>
        </authorList>
    </citation>
    <scope>NUCLEOTIDE SEQUENCE</scope>
    <source>
        <strain evidence="1">TSTF-M16</strain>
    </source>
</reference>
<dbReference type="Proteomes" id="UP000635142">
    <property type="component" value="Unassembled WGS sequence"/>
</dbReference>
<gene>
    <name evidence="1" type="ORF">H9Q16_20020</name>
</gene>
<dbReference type="AlphaFoldDB" id="A0A927DBH5"/>
<evidence type="ECO:0000313" key="1">
    <source>
        <dbReference type="EMBL" id="MBD3666226.1"/>
    </source>
</evidence>
<protein>
    <submittedName>
        <fullName evidence="1">Sulfotransferase family 2 domain-containing protein</fullName>
    </submittedName>
</protein>
<dbReference type="InterPro" id="IPR005331">
    <property type="entry name" value="Sulfotransferase"/>
</dbReference>